<evidence type="ECO:0000313" key="1">
    <source>
        <dbReference type="EMBL" id="JAE11120.1"/>
    </source>
</evidence>
<reference evidence="1" key="2">
    <citation type="journal article" date="2015" name="Data Brief">
        <title>Shoot transcriptome of the giant reed, Arundo donax.</title>
        <authorList>
            <person name="Barrero R.A."/>
            <person name="Guerrero F.D."/>
            <person name="Moolhuijzen P."/>
            <person name="Goolsby J.A."/>
            <person name="Tidwell J."/>
            <person name="Bellgard S.E."/>
            <person name="Bellgard M.I."/>
        </authorList>
    </citation>
    <scope>NUCLEOTIDE SEQUENCE</scope>
    <source>
        <tissue evidence="1">Shoot tissue taken approximately 20 cm above the soil surface</tissue>
    </source>
</reference>
<proteinExistence type="predicted"/>
<sequence length="42" mass="4672">MGFLVYGKKPLYNQSHGVGLLDGLNVQPLLPHHRLHLPLQGI</sequence>
<organism evidence="1">
    <name type="scientific">Arundo donax</name>
    <name type="common">Giant reed</name>
    <name type="synonym">Donax arundinaceus</name>
    <dbReference type="NCBI Taxonomy" id="35708"/>
    <lineage>
        <taxon>Eukaryota</taxon>
        <taxon>Viridiplantae</taxon>
        <taxon>Streptophyta</taxon>
        <taxon>Embryophyta</taxon>
        <taxon>Tracheophyta</taxon>
        <taxon>Spermatophyta</taxon>
        <taxon>Magnoliopsida</taxon>
        <taxon>Liliopsida</taxon>
        <taxon>Poales</taxon>
        <taxon>Poaceae</taxon>
        <taxon>PACMAD clade</taxon>
        <taxon>Arundinoideae</taxon>
        <taxon>Arundineae</taxon>
        <taxon>Arundo</taxon>
    </lineage>
</organism>
<name>A0A0A9FDQ3_ARUDO</name>
<accession>A0A0A9FDQ3</accession>
<dbReference type="EMBL" id="GBRH01186776">
    <property type="protein sequence ID" value="JAE11120.1"/>
    <property type="molecule type" value="Transcribed_RNA"/>
</dbReference>
<protein>
    <submittedName>
        <fullName evidence="1">Uncharacterized protein</fullName>
    </submittedName>
</protein>
<dbReference type="AlphaFoldDB" id="A0A0A9FDQ3"/>
<reference evidence="1" key="1">
    <citation type="submission" date="2014-09" db="EMBL/GenBank/DDBJ databases">
        <authorList>
            <person name="Magalhaes I.L.F."/>
            <person name="Oliveira U."/>
            <person name="Santos F.R."/>
            <person name="Vidigal T.H.D.A."/>
            <person name="Brescovit A.D."/>
            <person name="Santos A.J."/>
        </authorList>
    </citation>
    <scope>NUCLEOTIDE SEQUENCE</scope>
    <source>
        <tissue evidence="1">Shoot tissue taken approximately 20 cm above the soil surface</tissue>
    </source>
</reference>